<keyword evidence="1" id="KW-0472">Membrane</keyword>
<feature type="transmembrane region" description="Helical" evidence="1">
    <location>
        <begin position="79"/>
        <end position="102"/>
    </location>
</feature>
<dbReference type="RefSeq" id="WP_086614588.1">
    <property type="nucleotide sequence ID" value="NZ_MTPX02000019.1"/>
</dbReference>
<dbReference type="Proteomes" id="UP000194577">
    <property type="component" value="Unassembled WGS sequence"/>
</dbReference>
<comment type="caution">
    <text evidence="2">The sequence shown here is derived from an EMBL/GenBank/DDBJ whole genome shotgun (WGS) entry which is preliminary data.</text>
</comment>
<gene>
    <name evidence="2" type="ORF">BW737_002645</name>
</gene>
<evidence type="ECO:0000313" key="2">
    <source>
        <dbReference type="EMBL" id="PHP53409.1"/>
    </source>
</evidence>
<feature type="transmembrane region" description="Helical" evidence="1">
    <location>
        <begin position="6"/>
        <end position="23"/>
    </location>
</feature>
<evidence type="ECO:0000256" key="1">
    <source>
        <dbReference type="SAM" id="Phobius"/>
    </source>
</evidence>
<keyword evidence="3" id="KW-1185">Reference proteome</keyword>
<feature type="transmembrane region" description="Helical" evidence="1">
    <location>
        <begin position="52"/>
        <end position="73"/>
    </location>
</feature>
<keyword evidence="1" id="KW-1133">Transmembrane helix</keyword>
<keyword evidence="1" id="KW-0812">Transmembrane</keyword>
<organism evidence="2 3">
    <name type="scientific">Actinomyces ruminis</name>
    <dbReference type="NCBI Taxonomy" id="1937003"/>
    <lineage>
        <taxon>Bacteria</taxon>
        <taxon>Bacillati</taxon>
        <taxon>Actinomycetota</taxon>
        <taxon>Actinomycetes</taxon>
        <taxon>Actinomycetales</taxon>
        <taxon>Actinomycetaceae</taxon>
        <taxon>Actinomyces</taxon>
    </lineage>
</organism>
<accession>A0ABX4MGZ9</accession>
<evidence type="ECO:0000313" key="3">
    <source>
        <dbReference type="Proteomes" id="UP000194577"/>
    </source>
</evidence>
<sequence length="132" mass="13936">MTIEILTAIAGSLITGFVVSLVSRHRYRNFLMARAAMGGTITDAGLLDTLRAIIQTITAAGACAVVGALLLVIENQLLNPLQVAITCGVIAVLATALAWVYGRYAVLAELARIRHLELPYGPWGALLANGHL</sequence>
<reference evidence="2 3" key="1">
    <citation type="submission" date="2017-10" db="EMBL/GenBank/DDBJ databases">
        <title>Draft genome sequence of cellulolytic Actinomyces sp CtC72 isolated from cattle rumen fluid.</title>
        <authorList>
            <person name="Joshi A.J."/>
            <person name="Vasudevan G."/>
            <person name="Lanjekar V.B."/>
            <person name="Hivarkar S."/>
            <person name="Engineer A."/>
            <person name="Pore S.D."/>
            <person name="Dhakephalkar P.K."/>
            <person name="Dagar S."/>
        </authorList>
    </citation>
    <scope>NUCLEOTIDE SEQUENCE [LARGE SCALE GENOMIC DNA]</scope>
    <source>
        <strain evidence="3">CtC72</strain>
    </source>
</reference>
<dbReference type="EMBL" id="MTPX02000019">
    <property type="protein sequence ID" value="PHP53409.1"/>
    <property type="molecule type" value="Genomic_DNA"/>
</dbReference>
<protein>
    <recommendedName>
        <fullName evidence="4">SdpI/YhfL protein family protein</fullName>
    </recommendedName>
</protein>
<evidence type="ECO:0008006" key="4">
    <source>
        <dbReference type="Google" id="ProtNLM"/>
    </source>
</evidence>
<proteinExistence type="predicted"/>
<name>A0ABX4MGZ9_9ACTO</name>